<evidence type="ECO:0000259" key="9">
    <source>
        <dbReference type="Pfam" id="PF00768"/>
    </source>
</evidence>
<reference evidence="10 11" key="1">
    <citation type="submission" date="2022-10" db="EMBL/GenBank/DDBJ databases">
        <title>Defluviimonas sp. nov., isolated from ocean surface water.</title>
        <authorList>
            <person name="He W."/>
            <person name="Wang L."/>
            <person name="Zhang D.-F."/>
        </authorList>
    </citation>
    <scope>NUCLEOTIDE SEQUENCE [LARGE SCALE GENOMIC DNA]</scope>
    <source>
        <strain evidence="10 11">WL0075</strain>
    </source>
</reference>
<evidence type="ECO:0000256" key="2">
    <source>
        <dbReference type="ARBA" id="ARBA00022729"/>
    </source>
</evidence>
<feature type="domain" description="Peptidase S11 D-alanyl-D-alanine carboxypeptidase A N-terminal" evidence="9">
    <location>
        <begin position="42"/>
        <end position="256"/>
    </location>
</feature>
<protein>
    <submittedName>
        <fullName evidence="10">Serine hydrolase</fullName>
    </submittedName>
</protein>
<evidence type="ECO:0000256" key="4">
    <source>
        <dbReference type="ARBA" id="ARBA00022960"/>
    </source>
</evidence>
<keyword evidence="3 10" id="KW-0378">Hydrolase</keyword>
<proteinExistence type="inferred from homology"/>
<comment type="similarity">
    <text evidence="1 7">Belongs to the peptidase S11 family.</text>
</comment>
<dbReference type="GO" id="GO:0016787">
    <property type="term" value="F:hydrolase activity"/>
    <property type="evidence" value="ECO:0007669"/>
    <property type="project" value="UniProtKB-KW"/>
</dbReference>
<dbReference type="EMBL" id="JAOWLA010000001">
    <property type="protein sequence ID" value="MCV2863458.1"/>
    <property type="molecule type" value="Genomic_DNA"/>
</dbReference>
<keyword evidence="2" id="KW-0732">Signal</keyword>
<dbReference type="InterPro" id="IPR001967">
    <property type="entry name" value="Peptidase_S11_N"/>
</dbReference>
<accession>A0ABT2YX48</accession>
<keyword evidence="4" id="KW-0133">Cell shape</keyword>
<dbReference type="PANTHER" id="PTHR21581:SF6">
    <property type="entry name" value="TRAFFICKING PROTEIN PARTICLE COMPLEX SUBUNIT 12"/>
    <property type="match status" value="1"/>
</dbReference>
<organism evidence="10 11">
    <name type="scientific">Albidovulum sediminicola</name>
    <dbReference type="NCBI Taxonomy" id="2984331"/>
    <lineage>
        <taxon>Bacteria</taxon>
        <taxon>Pseudomonadati</taxon>
        <taxon>Pseudomonadota</taxon>
        <taxon>Alphaproteobacteria</taxon>
        <taxon>Rhodobacterales</taxon>
        <taxon>Paracoccaceae</taxon>
        <taxon>Albidovulum</taxon>
    </lineage>
</organism>
<comment type="caution">
    <text evidence="10">The sequence shown here is derived from an EMBL/GenBank/DDBJ whole genome shotgun (WGS) entry which is preliminary data.</text>
</comment>
<dbReference type="Pfam" id="PF00768">
    <property type="entry name" value="Peptidase_S11"/>
    <property type="match status" value="1"/>
</dbReference>
<feature type="region of interest" description="Disordered" evidence="8">
    <location>
        <begin position="402"/>
        <end position="421"/>
    </location>
</feature>
<evidence type="ECO:0000313" key="11">
    <source>
        <dbReference type="Proteomes" id="UP001652503"/>
    </source>
</evidence>
<dbReference type="Gene3D" id="3.40.710.10">
    <property type="entry name" value="DD-peptidase/beta-lactamase superfamily"/>
    <property type="match status" value="1"/>
</dbReference>
<evidence type="ECO:0000256" key="1">
    <source>
        <dbReference type="ARBA" id="ARBA00007164"/>
    </source>
</evidence>
<evidence type="ECO:0000256" key="5">
    <source>
        <dbReference type="ARBA" id="ARBA00022984"/>
    </source>
</evidence>
<evidence type="ECO:0000256" key="8">
    <source>
        <dbReference type="SAM" id="MobiDB-lite"/>
    </source>
</evidence>
<dbReference type="SUPFAM" id="SSF56601">
    <property type="entry name" value="beta-lactamase/transpeptidase-like"/>
    <property type="match status" value="1"/>
</dbReference>
<keyword evidence="6" id="KW-0961">Cell wall biogenesis/degradation</keyword>
<name>A0ABT2YX48_9RHOB</name>
<gene>
    <name evidence="10" type="ORF">OE647_01745</name>
</gene>
<evidence type="ECO:0000256" key="7">
    <source>
        <dbReference type="RuleBase" id="RU004016"/>
    </source>
</evidence>
<sequence length="624" mass="64968">MGSKQTAPAGTRVKGIIRNLIVGLALALAPVAGVAAPYADYVIDARTGQVLHEKNSDARLHPASLTKMMTLYIAFEAIERGEISLDTKVTVSKHAASQPPSRLGLKPGQKIALRYLIRAAAIKSANDAATAIGEAIEGSEPAFAKRMTRTAKALGMSKTSFRNANGLTAEGHLSTAHDMTMLGRHLFFDFPQYYNLFSRRWADAGVAKVASTNRRFLEAYEGADGIKTGYTVAAGFNLVASAQRGNKRIIATVFGGTSTAQRNERVAQLLDIGFGKAPNRAVVQKPAAPNYAVADGGEPGGAGKIIRLSGAVKTARKPIARPVPGAAPAAPPEELLLAMQENIDSVLEAVQSADAPPAPAPAEIAQAAIAALETVAVPTPPEGTPQPVARPAAVETVALAAAEPAAPEPAAEAPQDTAEAAPVEEPAVILAAAALTDDIQRPVARPGAAEPAETVVVAAAEEAPVEASTPELPPETVAAADAPEVLDLPAVATAVEETTVAALDTPRETMTPIARALPERVILAAADAAPPDAAEPLEIVTRVSTSGGRQWAINVGNYPSRYEAERRLLQTALMEMNTLDEALRKVVPRRGGFDANFVGMTEETAQLACRRLVARNADCEVVAP</sequence>
<dbReference type="PRINTS" id="PR00725">
    <property type="entry name" value="DADACBPTASE1"/>
</dbReference>
<keyword evidence="5" id="KW-0573">Peptidoglycan synthesis</keyword>
<keyword evidence="11" id="KW-1185">Reference proteome</keyword>
<dbReference type="InterPro" id="IPR018044">
    <property type="entry name" value="Peptidase_S11"/>
</dbReference>
<evidence type="ECO:0000313" key="10">
    <source>
        <dbReference type="EMBL" id="MCV2863458.1"/>
    </source>
</evidence>
<dbReference type="Proteomes" id="UP001652503">
    <property type="component" value="Unassembled WGS sequence"/>
</dbReference>
<evidence type="ECO:0000256" key="3">
    <source>
        <dbReference type="ARBA" id="ARBA00022801"/>
    </source>
</evidence>
<evidence type="ECO:0000256" key="6">
    <source>
        <dbReference type="ARBA" id="ARBA00023316"/>
    </source>
</evidence>
<dbReference type="PANTHER" id="PTHR21581">
    <property type="entry name" value="D-ALANYL-D-ALANINE CARBOXYPEPTIDASE"/>
    <property type="match status" value="1"/>
</dbReference>
<dbReference type="InterPro" id="IPR012338">
    <property type="entry name" value="Beta-lactam/transpept-like"/>
</dbReference>